<evidence type="ECO:0000313" key="3">
    <source>
        <dbReference type="EMBL" id="EFQ23337.1"/>
    </source>
</evidence>
<evidence type="ECO:0000313" key="4">
    <source>
        <dbReference type="Proteomes" id="UP000005096"/>
    </source>
</evidence>
<dbReference type="CDD" id="cd03819">
    <property type="entry name" value="GT4_WavL-like"/>
    <property type="match status" value="1"/>
</dbReference>
<name>E3CW85_9BACT</name>
<protein>
    <submittedName>
        <fullName evidence="3">Glycosyl transferase group 1</fullName>
    </submittedName>
</protein>
<dbReference type="PaxDb" id="584708-Apau_0909"/>
<dbReference type="Proteomes" id="UP000005096">
    <property type="component" value="Chromosome"/>
</dbReference>
<dbReference type="EMBL" id="CM001022">
    <property type="protein sequence ID" value="EFQ23337.1"/>
    <property type="molecule type" value="Genomic_DNA"/>
</dbReference>
<reference evidence="3 4" key="1">
    <citation type="journal article" date="2010" name="Stand. Genomic Sci.">
        <title>Non-contiguous finished genome sequence of Aminomonas paucivorans type strain (GLU-3).</title>
        <authorList>
            <person name="Pitluck S."/>
            <person name="Yasawong M."/>
            <person name="Held B."/>
            <person name="Lapidus A."/>
            <person name="Nolan M."/>
            <person name="Copeland A."/>
            <person name="Lucas S."/>
            <person name="Del Rio T.G."/>
            <person name="Tice H."/>
            <person name="Cheng J.F."/>
            <person name="Chertkov O."/>
            <person name="Goodwin L."/>
            <person name="Tapia R."/>
            <person name="Han C."/>
            <person name="Liolios K."/>
            <person name="Ivanova N."/>
            <person name="Mavromatis K."/>
            <person name="Ovchinnikova G."/>
            <person name="Pati A."/>
            <person name="Chen A."/>
            <person name="Palaniappan K."/>
            <person name="Land M."/>
            <person name="Hauser L."/>
            <person name="Chang Y.J."/>
            <person name="Jeffries C.D."/>
            <person name="Pukall R."/>
            <person name="Spring S."/>
            <person name="Rohde M."/>
            <person name="Sikorski J."/>
            <person name="Goker M."/>
            <person name="Woyke T."/>
            <person name="Bristow J."/>
            <person name="Eisen J.A."/>
            <person name="Markowitz V."/>
            <person name="Hugenholtz P."/>
            <person name="Kyrpides N.C."/>
            <person name="Klenk H.P."/>
        </authorList>
    </citation>
    <scope>NUCLEOTIDE SEQUENCE [LARGE SCALE GENOMIC DNA]</scope>
    <source>
        <strain evidence="3 4">DSM 12260</strain>
    </source>
</reference>
<dbReference type="Gene3D" id="3.40.50.2000">
    <property type="entry name" value="Glycogen Phosphorylase B"/>
    <property type="match status" value="2"/>
</dbReference>
<dbReference type="SUPFAM" id="SSF53756">
    <property type="entry name" value="UDP-Glycosyltransferase/glycogen phosphorylase"/>
    <property type="match status" value="1"/>
</dbReference>
<dbReference type="Pfam" id="PF00534">
    <property type="entry name" value="Glycos_transf_1"/>
    <property type="match status" value="1"/>
</dbReference>
<proteinExistence type="predicted"/>
<dbReference type="HOGENOM" id="CLU_009583_0_3_0"/>
<evidence type="ECO:0000259" key="2">
    <source>
        <dbReference type="Pfam" id="PF13439"/>
    </source>
</evidence>
<dbReference type="AlphaFoldDB" id="E3CW85"/>
<dbReference type="OrthoDB" id="9814612at2"/>
<dbReference type="STRING" id="584708.Apau_0909"/>
<keyword evidence="4" id="KW-1185">Reference proteome</keyword>
<dbReference type="PANTHER" id="PTHR12526">
    <property type="entry name" value="GLYCOSYLTRANSFERASE"/>
    <property type="match status" value="1"/>
</dbReference>
<sequence length="358" mass="39082">MKGRTGVPAGPWKVLHLLPELEEGGVERHVLRLAREQRCRGLDAGVASAGGRLEAELTASGVPHLRLPLRQKNPLTGALAALRLARICRAEGWNLLHAHSRVPAWIAWWTSSLCGVPWVVTCHAPYSLNAGLAPYRHARGALCVSGTVERALSPRLPVLRRVVWTGVEPSRVPRPFSRRPGPLRWLFVGRLTRIKGPDLLLEALSSLPREGWTLSLAGDGPLRGELEALVRERNLGDRVAFLGYRDDVAALTAEADLMLVPSRDEGMGLAAAEAAVAGCPLVLSDLPAFRELFVPHPGLFVPPGRPGDWAQALRQALEGPENLRTPSLLRDLSVGRWLEETDSFYREIRGGHDHVLVG</sequence>
<organism evidence="3 4">
    <name type="scientific">Aminomonas paucivorans DSM 12260</name>
    <dbReference type="NCBI Taxonomy" id="584708"/>
    <lineage>
        <taxon>Bacteria</taxon>
        <taxon>Thermotogati</taxon>
        <taxon>Synergistota</taxon>
        <taxon>Synergistia</taxon>
        <taxon>Synergistales</taxon>
        <taxon>Synergistaceae</taxon>
        <taxon>Aminomonas</taxon>
    </lineage>
</organism>
<dbReference type="Pfam" id="PF13439">
    <property type="entry name" value="Glyco_transf_4"/>
    <property type="match status" value="1"/>
</dbReference>
<dbReference type="GO" id="GO:0016757">
    <property type="term" value="F:glycosyltransferase activity"/>
    <property type="evidence" value="ECO:0007669"/>
    <property type="project" value="InterPro"/>
</dbReference>
<dbReference type="RefSeq" id="WP_006300512.1">
    <property type="nucleotide sequence ID" value="NZ_CM001022.1"/>
</dbReference>
<gene>
    <name evidence="3" type="ORF">Apau_0909</name>
</gene>
<feature type="domain" description="Glycosyltransferase subfamily 4-like N-terminal" evidence="2">
    <location>
        <begin position="24"/>
        <end position="171"/>
    </location>
</feature>
<dbReference type="InterPro" id="IPR028098">
    <property type="entry name" value="Glyco_trans_4-like_N"/>
</dbReference>
<keyword evidence="3" id="KW-0808">Transferase</keyword>
<feature type="domain" description="Glycosyl transferase family 1" evidence="1">
    <location>
        <begin position="182"/>
        <end position="322"/>
    </location>
</feature>
<dbReference type="PANTHER" id="PTHR12526:SF638">
    <property type="entry name" value="SPORE COAT PROTEIN SA"/>
    <property type="match status" value="1"/>
</dbReference>
<dbReference type="InterPro" id="IPR001296">
    <property type="entry name" value="Glyco_trans_1"/>
</dbReference>
<accession>E3CW85</accession>
<evidence type="ECO:0000259" key="1">
    <source>
        <dbReference type="Pfam" id="PF00534"/>
    </source>
</evidence>
<dbReference type="eggNOG" id="COG0438">
    <property type="taxonomic scope" value="Bacteria"/>
</dbReference>